<sequence length="57" mass="6471">MKLFLKVLASILTLLLLITSYYGIVEGFFLNTSFWLLYLSILAGVMLSIACLKKLNR</sequence>
<proteinExistence type="predicted"/>
<keyword evidence="1" id="KW-0472">Membrane</keyword>
<feature type="transmembrane region" description="Helical" evidence="1">
    <location>
        <begin position="35"/>
        <end position="52"/>
    </location>
</feature>
<keyword evidence="1" id="KW-0812">Transmembrane</keyword>
<evidence type="ECO:0000256" key="1">
    <source>
        <dbReference type="SAM" id="Phobius"/>
    </source>
</evidence>
<feature type="transmembrane region" description="Helical" evidence="1">
    <location>
        <begin position="7"/>
        <end position="29"/>
    </location>
</feature>
<name>A0A0W8E489_9ZZZZ</name>
<organism evidence="2">
    <name type="scientific">hydrocarbon metagenome</name>
    <dbReference type="NCBI Taxonomy" id="938273"/>
    <lineage>
        <taxon>unclassified sequences</taxon>
        <taxon>metagenomes</taxon>
        <taxon>ecological metagenomes</taxon>
    </lineage>
</organism>
<protein>
    <submittedName>
        <fullName evidence="2">Uncharacterized protein</fullName>
    </submittedName>
</protein>
<evidence type="ECO:0000313" key="2">
    <source>
        <dbReference type="EMBL" id="KUG03470.1"/>
    </source>
</evidence>
<dbReference type="AlphaFoldDB" id="A0A0W8E489"/>
<accession>A0A0W8E489</accession>
<reference evidence="2" key="1">
    <citation type="journal article" date="2015" name="Proc. Natl. Acad. Sci. U.S.A.">
        <title>Networks of energetic and metabolic interactions define dynamics in microbial communities.</title>
        <authorList>
            <person name="Embree M."/>
            <person name="Liu J.K."/>
            <person name="Al-Bassam M.M."/>
            <person name="Zengler K."/>
        </authorList>
    </citation>
    <scope>NUCLEOTIDE SEQUENCE</scope>
</reference>
<dbReference type="EMBL" id="LNQE01001879">
    <property type="protein sequence ID" value="KUG03470.1"/>
    <property type="molecule type" value="Genomic_DNA"/>
</dbReference>
<comment type="caution">
    <text evidence="2">The sequence shown here is derived from an EMBL/GenBank/DDBJ whole genome shotgun (WGS) entry which is preliminary data.</text>
</comment>
<gene>
    <name evidence="2" type="ORF">ASZ90_019106</name>
</gene>
<keyword evidence="1" id="KW-1133">Transmembrane helix</keyword>